<evidence type="ECO:0000256" key="1">
    <source>
        <dbReference type="SAM" id="Phobius"/>
    </source>
</evidence>
<dbReference type="EMBL" id="JAZHBM010000003">
    <property type="protein sequence ID" value="MEF3083190.1"/>
    <property type="molecule type" value="Genomic_DNA"/>
</dbReference>
<gene>
    <name evidence="2" type="ORF">V3391_13335</name>
</gene>
<feature type="transmembrane region" description="Helical" evidence="1">
    <location>
        <begin position="55"/>
        <end position="76"/>
    </location>
</feature>
<organism evidence="2 3">
    <name type="scientific">Luteimonas flava</name>
    <dbReference type="NCBI Taxonomy" id="3115822"/>
    <lineage>
        <taxon>Bacteria</taxon>
        <taxon>Pseudomonadati</taxon>
        <taxon>Pseudomonadota</taxon>
        <taxon>Gammaproteobacteria</taxon>
        <taxon>Lysobacterales</taxon>
        <taxon>Lysobacteraceae</taxon>
        <taxon>Luteimonas</taxon>
    </lineage>
</organism>
<protein>
    <submittedName>
        <fullName evidence="2">Uncharacterized protein</fullName>
    </submittedName>
</protein>
<keyword evidence="1" id="KW-0812">Transmembrane</keyword>
<accession>A0ABU7WGV1</accession>
<dbReference type="RefSeq" id="WP_332078920.1">
    <property type="nucleotide sequence ID" value="NZ_JAZHBM010000003.1"/>
</dbReference>
<dbReference type="PROSITE" id="PS51257">
    <property type="entry name" value="PROKAR_LIPOPROTEIN"/>
    <property type="match status" value="1"/>
</dbReference>
<comment type="caution">
    <text evidence="2">The sequence shown here is derived from an EMBL/GenBank/DDBJ whole genome shotgun (WGS) entry which is preliminary data.</text>
</comment>
<evidence type="ECO:0000313" key="2">
    <source>
        <dbReference type="EMBL" id="MEF3083190.1"/>
    </source>
</evidence>
<keyword evidence="3" id="KW-1185">Reference proteome</keyword>
<proteinExistence type="predicted"/>
<name>A0ABU7WGV1_9GAMM</name>
<keyword evidence="1" id="KW-1133">Transmembrane helix</keyword>
<keyword evidence="1" id="KW-0472">Membrane</keyword>
<dbReference type="Proteomes" id="UP001358324">
    <property type="component" value="Unassembled WGS sequence"/>
</dbReference>
<reference evidence="2 3" key="1">
    <citation type="submission" date="2024-01" db="EMBL/GenBank/DDBJ databases">
        <title>Novel species of the genus Luteimonas isolated from rivers.</title>
        <authorList>
            <person name="Lu H."/>
        </authorList>
    </citation>
    <scope>NUCLEOTIDE SEQUENCE [LARGE SCALE GENOMIC DNA]</scope>
    <source>
        <strain evidence="2 3">SMYT11W</strain>
    </source>
</reference>
<sequence>MRRILFGLLWFVAFTMPLLFVLSMVVALVACEGIETFDGGYDCGKAAVEAFMGRFRLPVAAASLLLTAVATWAGVLPGTRPRSRRQ</sequence>
<evidence type="ECO:0000313" key="3">
    <source>
        <dbReference type="Proteomes" id="UP001358324"/>
    </source>
</evidence>